<reference evidence="4 5" key="1">
    <citation type="journal article" date="2017" name="Int. J. Parasitol.">
        <title>The genome of the protozoan parasite Cystoisospora suis and a reverse vaccinology approach to identify vaccine candidates.</title>
        <authorList>
            <person name="Palmieri N."/>
            <person name="Shrestha A."/>
            <person name="Ruttkowski B."/>
            <person name="Beck T."/>
            <person name="Vogl C."/>
            <person name="Tomley F."/>
            <person name="Blake D.P."/>
            <person name="Joachim A."/>
        </authorList>
    </citation>
    <scope>NUCLEOTIDE SEQUENCE [LARGE SCALE GENOMIC DNA]</scope>
    <source>
        <strain evidence="4 5">Wien I</strain>
    </source>
</reference>
<comment type="caution">
    <text evidence="4">The sequence shown here is derived from an EMBL/GenBank/DDBJ whole genome shotgun (WGS) entry which is preliminary data.</text>
</comment>
<evidence type="ECO:0000256" key="3">
    <source>
        <dbReference type="ARBA" id="ARBA00022927"/>
    </source>
</evidence>
<evidence type="ECO:0000313" key="4">
    <source>
        <dbReference type="EMBL" id="PHJ25340.1"/>
    </source>
</evidence>
<dbReference type="GeneID" id="94424217"/>
<dbReference type="GO" id="GO:0031267">
    <property type="term" value="F:small GTPase binding"/>
    <property type="evidence" value="ECO:0007669"/>
    <property type="project" value="TreeGrafter"/>
</dbReference>
<dbReference type="VEuPathDB" id="ToxoDB:CSUI_000799"/>
<dbReference type="Pfam" id="PF04603">
    <property type="entry name" value="Mog1"/>
    <property type="match status" value="1"/>
</dbReference>
<keyword evidence="2" id="KW-0813">Transport</keyword>
<accession>A0A2C6KZL9</accession>
<evidence type="ECO:0000256" key="1">
    <source>
        <dbReference type="ARBA" id="ARBA00010307"/>
    </source>
</evidence>
<dbReference type="Proteomes" id="UP000221165">
    <property type="component" value="Unassembled WGS sequence"/>
</dbReference>
<dbReference type="GO" id="GO:0006606">
    <property type="term" value="P:protein import into nucleus"/>
    <property type="evidence" value="ECO:0007669"/>
    <property type="project" value="TreeGrafter"/>
</dbReference>
<dbReference type="RefSeq" id="XP_067927012.1">
    <property type="nucleotide sequence ID" value="XM_068061006.1"/>
</dbReference>
<dbReference type="EMBL" id="MIGC01000308">
    <property type="protein sequence ID" value="PHJ25340.1"/>
    <property type="molecule type" value="Genomic_DNA"/>
</dbReference>
<gene>
    <name evidence="4" type="ORF">CSUI_000799</name>
</gene>
<dbReference type="PANTHER" id="PTHR15837">
    <property type="entry name" value="RAN GUANINE NUCLEOTIDE RELEASE FACTOR"/>
    <property type="match status" value="1"/>
</dbReference>
<keyword evidence="3" id="KW-0653">Protein transport</keyword>
<comment type="similarity">
    <text evidence="1">Belongs to the MOG1 family.</text>
</comment>
<dbReference type="OrthoDB" id="10255285at2759"/>
<protein>
    <submittedName>
        <fullName evidence="4">Ran-interacting mog1 protein</fullName>
    </submittedName>
</protein>
<dbReference type="InterPro" id="IPR007681">
    <property type="entry name" value="Mog1"/>
</dbReference>
<evidence type="ECO:0000313" key="5">
    <source>
        <dbReference type="Proteomes" id="UP000221165"/>
    </source>
</evidence>
<organism evidence="4 5">
    <name type="scientific">Cystoisospora suis</name>
    <dbReference type="NCBI Taxonomy" id="483139"/>
    <lineage>
        <taxon>Eukaryota</taxon>
        <taxon>Sar</taxon>
        <taxon>Alveolata</taxon>
        <taxon>Apicomplexa</taxon>
        <taxon>Conoidasida</taxon>
        <taxon>Coccidia</taxon>
        <taxon>Eucoccidiorida</taxon>
        <taxon>Eimeriorina</taxon>
        <taxon>Sarcocystidae</taxon>
        <taxon>Cystoisospora</taxon>
    </lineage>
</organism>
<dbReference type="InterPro" id="IPR016123">
    <property type="entry name" value="Mog1/PsbP_a/b/a-sand"/>
</dbReference>
<dbReference type="PANTHER" id="PTHR15837:SF0">
    <property type="entry name" value="RAN GUANINE NUCLEOTIDE RELEASE FACTOR"/>
    <property type="match status" value="1"/>
</dbReference>
<evidence type="ECO:0000256" key="2">
    <source>
        <dbReference type="ARBA" id="ARBA00022448"/>
    </source>
</evidence>
<dbReference type="GO" id="GO:0005085">
    <property type="term" value="F:guanyl-nucleotide exchange factor activity"/>
    <property type="evidence" value="ECO:0007669"/>
    <property type="project" value="TreeGrafter"/>
</dbReference>
<dbReference type="AlphaFoldDB" id="A0A2C6KZL9"/>
<dbReference type="Gene3D" id="3.40.1000.10">
    <property type="entry name" value="Mog1/PsbP, alpha/beta/alpha sandwich"/>
    <property type="match status" value="1"/>
</dbReference>
<proteinExistence type="inferred from homology"/>
<dbReference type="GO" id="GO:0005634">
    <property type="term" value="C:nucleus"/>
    <property type="evidence" value="ECO:0007669"/>
    <property type="project" value="TreeGrafter"/>
</dbReference>
<sequence>MLPTTKSDRTHWIPISLFGGAMTVQLPDTFKDVSALRQVPDNQEVFMDMSRDQSLVIEIVEHQTNIADGDAARFFFCDLAKENGALETDTPTASVVRSDAKIPVSKQHTVILARGFQPLPREAGACKLPVQMAIIRIPEHNADILVSFYGEPRGVDAPDKDKFFDGEAERNDPVASFLK</sequence>
<dbReference type="SUPFAM" id="SSF55724">
    <property type="entry name" value="Mog1p/PsbP-like"/>
    <property type="match status" value="1"/>
</dbReference>
<feature type="non-terminal residue" evidence="4">
    <location>
        <position position="179"/>
    </location>
</feature>
<keyword evidence="5" id="KW-1185">Reference proteome</keyword>
<name>A0A2C6KZL9_9APIC</name>